<dbReference type="PROSITE" id="PS50835">
    <property type="entry name" value="IG_LIKE"/>
    <property type="match status" value="1"/>
</dbReference>
<feature type="signal peptide" evidence="2">
    <location>
        <begin position="1"/>
        <end position="21"/>
    </location>
</feature>
<reference evidence="5" key="1">
    <citation type="submission" date="2024-02" db="UniProtKB">
        <authorList>
            <consortium name="WormBaseParasite"/>
        </authorList>
    </citation>
    <scope>IDENTIFICATION</scope>
</reference>
<evidence type="ECO:0000259" key="3">
    <source>
        <dbReference type="PROSITE" id="PS50835"/>
    </source>
</evidence>
<protein>
    <submittedName>
        <fullName evidence="5">Ig-like domain-containing protein</fullName>
    </submittedName>
</protein>
<feature type="compositionally biased region" description="Polar residues" evidence="1">
    <location>
        <begin position="172"/>
        <end position="209"/>
    </location>
</feature>
<dbReference type="InterPro" id="IPR013783">
    <property type="entry name" value="Ig-like_fold"/>
</dbReference>
<dbReference type="Gene3D" id="2.60.40.10">
    <property type="entry name" value="Immunoglobulins"/>
    <property type="match status" value="1"/>
</dbReference>
<dbReference type="WBParaSite" id="MBELARI_LOCUS20394">
    <property type="protein sequence ID" value="MBELARI_LOCUS20394"/>
    <property type="gene ID" value="MBELARI_LOCUS20394"/>
</dbReference>
<organism evidence="4 5">
    <name type="scientific">Mesorhabditis belari</name>
    <dbReference type="NCBI Taxonomy" id="2138241"/>
    <lineage>
        <taxon>Eukaryota</taxon>
        <taxon>Metazoa</taxon>
        <taxon>Ecdysozoa</taxon>
        <taxon>Nematoda</taxon>
        <taxon>Chromadorea</taxon>
        <taxon>Rhabditida</taxon>
        <taxon>Rhabditina</taxon>
        <taxon>Rhabditomorpha</taxon>
        <taxon>Rhabditoidea</taxon>
        <taxon>Rhabditidae</taxon>
        <taxon>Mesorhabditinae</taxon>
        <taxon>Mesorhabditis</taxon>
    </lineage>
</organism>
<feature type="region of interest" description="Disordered" evidence="1">
    <location>
        <begin position="154"/>
        <end position="209"/>
    </location>
</feature>
<evidence type="ECO:0000313" key="4">
    <source>
        <dbReference type="Proteomes" id="UP000887575"/>
    </source>
</evidence>
<evidence type="ECO:0000256" key="2">
    <source>
        <dbReference type="SAM" id="SignalP"/>
    </source>
</evidence>
<dbReference type="AlphaFoldDB" id="A0AAF3F202"/>
<keyword evidence="2" id="KW-0732">Signal</keyword>
<dbReference type="Proteomes" id="UP000887575">
    <property type="component" value="Unassembled WGS sequence"/>
</dbReference>
<dbReference type="InterPro" id="IPR007110">
    <property type="entry name" value="Ig-like_dom"/>
</dbReference>
<feature type="compositionally biased region" description="Basic residues" evidence="1">
    <location>
        <begin position="156"/>
        <end position="171"/>
    </location>
</feature>
<feature type="chain" id="PRO_5041899202" evidence="2">
    <location>
        <begin position="22"/>
        <end position="277"/>
    </location>
</feature>
<sequence length="277" mass="31645">MKLHVANILLLLHSLVSYSLAEGKNAPLPYVTAFSAITNPNTNQLESFSLNCPHVTDASKDEVQIEVTWTLNDAIWLKIVDGVRRIDNKLTTHNKKAIAGKNVLRISENFGRYWFDYDELTGDFSMEIRPVIVEEDAGVWQCHVTVFQEGNTHTLTSRRRVKPQHRHRSHASYHQQHYQSGINHHSQRASPASSSLEASNGQSPAHTKLNIFSRTNSELVHISREPSNNSNMVVFDRRAQQAQFRSHNRHQNNQRDTVIDYELNMNHDSFGLKTTKS</sequence>
<accession>A0AAF3F202</accession>
<name>A0AAF3F202_9BILA</name>
<proteinExistence type="predicted"/>
<evidence type="ECO:0000313" key="5">
    <source>
        <dbReference type="WBParaSite" id="MBELARI_LOCUS20394"/>
    </source>
</evidence>
<keyword evidence="4" id="KW-1185">Reference proteome</keyword>
<evidence type="ECO:0000256" key="1">
    <source>
        <dbReference type="SAM" id="MobiDB-lite"/>
    </source>
</evidence>
<feature type="domain" description="Ig-like" evidence="3">
    <location>
        <begin position="29"/>
        <end position="162"/>
    </location>
</feature>